<dbReference type="OrthoDB" id="5985572at2759"/>
<evidence type="ECO:0000256" key="3">
    <source>
        <dbReference type="ARBA" id="ARBA00022825"/>
    </source>
</evidence>
<feature type="domain" description="Peptidase S1" evidence="7">
    <location>
        <begin position="365"/>
        <end position="592"/>
    </location>
</feature>
<protein>
    <recommendedName>
        <fullName evidence="10">Peptidase S1 domain-containing protein</fullName>
    </recommendedName>
</protein>
<feature type="disulfide bond" evidence="5">
    <location>
        <begin position="255"/>
        <end position="270"/>
    </location>
</feature>
<evidence type="ECO:0000256" key="2">
    <source>
        <dbReference type="ARBA" id="ARBA00022801"/>
    </source>
</evidence>
<feature type="disulfide bond" evidence="5">
    <location>
        <begin position="74"/>
        <end position="89"/>
    </location>
</feature>
<evidence type="ECO:0000256" key="4">
    <source>
        <dbReference type="ARBA" id="ARBA00023157"/>
    </source>
</evidence>
<dbReference type="InterPro" id="IPR043504">
    <property type="entry name" value="Peptidase_S1_PA_chymotrypsin"/>
</dbReference>
<comment type="caution">
    <text evidence="6">Lacks conserved residue(s) required for the propagation of feature annotation.</text>
</comment>
<feature type="domain" description="SRCR" evidence="8">
    <location>
        <begin position="96"/>
        <end position="187"/>
    </location>
</feature>
<evidence type="ECO:0000256" key="1">
    <source>
        <dbReference type="ARBA" id="ARBA00022670"/>
    </source>
</evidence>
<organism evidence="9">
    <name type="scientific">Octopus bimaculoides</name>
    <name type="common">California two-spotted octopus</name>
    <dbReference type="NCBI Taxonomy" id="37653"/>
    <lineage>
        <taxon>Eukaryota</taxon>
        <taxon>Metazoa</taxon>
        <taxon>Spiralia</taxon>
        <taxon>Lophotrochozoa</taxon>
        <taxon>Mollusca</taxon>
        <taxon>Cephalopoda</taxon>
        <taxon>Coleoidea</taxon>
        <taxon>Octopodiformes</taxon>
        <taxon>Octopoda</taxon>
        <taxon>Incirrata</taxon>
        <taxon>Octopodidae</taxon>
        <taxon>Octopus</taxon>
    </lineage>
</organism>
<reference evidence="9" key="1">
    <citation type="submission" date="2015-07" db="EMBL/GenBank/DDBJ databases">
        <title>MeaNS - Measles Nucleotide Surveillance Program.</title>
        <authorList>
            <person name="Tran T."/>
            <person name="Druce J."/>
        </authorList>
    </citation>
    <scope>NUCLEOTIDE SEQUENCE</scope>
    <source>
        <strain evidence="9">UCB-OBI-ISO-001</strain>
        <tissue evidence="9">Gonad</tissue>
    </source>
</reference>
<dbReference type="Pfam" id="PF00089">
    <property type="entry name" value="Trypsin"/>
    <property type="match status" value="1"/>
</dbReference>
<dbReference type="SUPFAM" id="SSF57424">
    <property type="entry name" value="LDL receptor-like module"/>
    <property type="match status" value="3"/>
</dbReference>
<dbReference type="SMART" id="SM00192">
    <property type="entry name" value="LDLa"/>
    <property type="match status" value="3"/>
</dbReference>
<dbReference type="PROSITE" id="PS50287">
    <property type="entry name" value="SRCR_2"/>
    <property type="match status" value="1"/>
</dbReference>
<dbReference type="GO" id="GO:0016020">
    <property type="term" value="C:membrane"/>
    <property type="evidence" value="ECO:0007669"/>
    <property type="project" value="InterPro"/>
</dbReference>
<dbReference type="AlphaFoldDB" id="A0A0L8GDT2"/>
<evidence type="ECO:0000259" key="8">
    <source>
        <dbReference type="PROSITE" id="PS50287"/>
    </source>
</evidence>
<dbReference type="Gene3D" id="4.10.400.10">
    <property type="entry name" value="Low-density Lipoprotein Receptor"/>
    <property type="match status" value="3"/>
</dbReference>
<dbReference type="PROSITE" id="PS01209">
    <property type="entry name" value="LDLRA_1"/>
    <property type="match status" value="1"/>
</dbReference>
<dbReference type="SUPFAM" id="SSF56487">
    <property type="entry name" value="SRCR-like"/>
    <property type="match status" value="1"/>
</dbReference>
<dbReference type="EMBL" id="KQ422340">
    <property type="protein sequence ID" value="KOF75108.1"/>
    <property type="molecule type" value="Genomic_DNA"/>
</dbReference>
<dbReference type="GO" id="GO:0004252">
    <property type="term" value="F:serine-type endopeptidase activity"/>
    <property type="evidence" value="ECO:0007669"/>
    <property type="project" value="InterPro"/>
</dbReference>
<keyword evidence="2" id="KW-0378">Hydrolase</keyword>
<dbReference type="InterPro" id="IPR001190">
    <property type="entry name" value="SRCR"/>
</dbReference>
<evidence type="ECO:0008006" key="10">
    <source>
        <dbReference type="Google" id="ProtNLM"/>
    </source>
</evidence>
<dbReference type="PANTHER" id="PTHR24252:SF7">
    <property type="entry name" value="HYALIN"/>
    <property type="match status" value="1"/>
</dbReference>
<dbReference type="CDD" id="cd00112">
    <property type="entry name" value="LDLa"/>
    <property type="match status" value="3"/>
</dbReference>
<dbReference type="GO" id="GO:0006508">
    <property type="term" value="P:proteolysis"/>
    <property type="evidence" value="ECO:0007669"/>
    <property type="project" value="UniProtKB-KW"/>
</dbReference>
<feature type="disulfide bond" evidence="5">
    <location>
        <begin position="243"/>
        <end position="261"/>
    </location>
</feature>
<dbReference type="PRINTS" id="PR00261">
    <property type="entry name" value="LDLRECEPTOR"/>
</dbReference>
<accession>A0A0L8GDT2</accession>
<dbReference type="InterPro" id="IPR001254">
    <property type="entry name" value="Trypsin_dom"/>
</dbReference>
<dbReference type="SMART" id="SM00020">
    <property type="entry name" value="Tryp_SPc"/>
    <property type="match status" value="1"/>
</dbReference>
<feature type="disulfide bond" evidence="5">
    <location>
        <begin position="218"/>
        <end position="233"/>
    </location>
</feature>
<dbReference type="InterPro" id="IPR023415">
    <property type="entry name" value="LDLR_class-A_CS"/>
</dbReference>
<dbReference type="Gene3D" id="2.40.10.10">
    <property type="entry name" value="Trypsin-like serine proteases"/>
    <property type="match status" value="1"/>
</dbReference>
<dbReference type="PANTHER" id="PTHR24252">
    <property type="entry name" value="ACROSIN-RELATED"/>
    <property type="match status" value="1"/>
</dbReference>
<dbReference type="PROSITE" id="PS50240">
    <property type="entry name" value="TRYPSIN_DOM"/>
    <property type="match status" value="1"/>
</dbReference>
<keyword evidence="3" id="KW-0720">Serine protease</keyword>
<name>A0A0L8GDT2_OCTBM</name>
<feature type="disulfide bond" evidence="5">
    <location>
        <begin position="236"/>
        <end position="248"/>
    </location>
</feature>
<keyword evidence="4 6" id="KW-1015">Disulfide bond</keyword>
<dbReference type="PROSITE" id="PS50068">
    <property type="entry name" value="LDLRA_2"/>
    <property type="match status" value="3"/>
</dbReference>
<dbReference type="SUPFAM" id="SSF50494">
    <property type="entry name" value="Trypsin-like serine proteases"/>
    <property type="match status" value="1"/>
</dbReference>
<dbReference type="Pfam" id="PF00057">
    <property type="entry name" value="Ldl_recept_a"/>
    <property type="match status" value="1"/>
</dbReference>
<dbReference type="STRING" id="37653.A0A0L8GDT2"/>
<dbReference type="InterPro" id="IPR036772">
    <property type="entry name" value="SRCR-like_dom_sf"/>
</dbReference>
<evidence type="ECO:0000313" key="9">
    <source>
        <dbReference type="EMBL" id="KOF75108.1"/>
    </source>
</evidence>
<dbReference type="KEGG" id="obi:106877512"/>
<gene>
    <name evidence="9" type="ORF">OCBIM_22035243mg</name>
</gene>
<dbReference type="InterPro" id="IPR036055">
    <property type="entry name" value="LDL_receptor-like_sf"/>
</dbReference>
<keyword evidence="1" id="KW-0645">Protease</keyword>
<proteinExistence type="predicted"/>
<sequence length="592" mass="66814">MKLSKFDAEIWTNAYVTLSKGVHNISFVYSGGNITTLAVDSVVTKSGECPKKGCGENWYTCKYNNTCYPYTEKCDGIKNCPNGEDENGCGSNKPKYKLTGGRDLWSGKLKTLSGSEYLTTCAYSLPEWTLNTICSNFGFNGTSYSKRKSEYITGDYIYCYYYRYGSLNCYKSSCEQCHCNVPYVFCSNTTCPLGKVSCPSSRNETNSTNTCIFKESICDGQPDCDDHSDEENCDSCTDNQWQCRNKKCIEKDLRCDGNKDCDDGSDEFHCFKYAENMTVQMFYNGSYKPICENNLKTADVANKLCSYVGRSNGTFNGSISGKGIVFRHKYSGNDDQLIPGFEPESISECNIAKLNCGEQQCGTRMMGSIESSAMSNSGQFALDGEWPWSVSVHGNYYFSKPAVIIDKHHVLTPAAYLKARLPKNLHIKTGSTWQRSGDEYYVDKIWIPKEYSPWNIDYNFAILHVKNEIKMSRSVQPICLPERSMPSNTKCFAVGFGGISKRLEEIKVEKTESSFCKKNFPLHENATFCANDKHDDPPHCSFDEGSYVTCPNEHGKWTVYGLGLETSCYNHDLRPSLFIDVYKIKDWIEEKI</sequence>
<feature type="disulfide bond" evidence="6">
    <location>
        <begin position="159"/>
        <end position="169"/>
    </location>
</feature>
<dbReference type="InterPro" id="IPR002172">
    <property type="entry name" value="LDrepeatLR_classA_rpt"/>
</dbReference>
<dbReference type="OMA" id="ATFCAND"/>
<evidence type="ECO:0000259" key="7">
    <source>
        <dbReference type="PROSITE" id="PS50240"/>
    </source>
</evidence>
<dbReference type="InterPro" id="IPR009003">
    <property type="entry name" value="Peptidase_S1_PA"/>
</dbReference>
<evidence type="ECO:0000256" key="5">
    <source>
        <dbReference type="PROSITE-ProRule" id="PRU00124"/>
    </source>
</evidence>
<evidence type="ECO:0000256" key="6">
    <source>
        <dbReference type="PROSITE-ProRule" id="PRU00196"/>
    </source>
</evidence>